<proteinExistence type="inferred from homology"/>
<dbReference type="SUPFAM" id="SSF56112">
    <property type="entry name" value="Protein kinase-like (PK-like)"/>
    <property type="match status" value="1"/>
</dbReference>
<evidence type="ECO:0000256" key="2">
    <source>
        <dbReference type="ARBA" id="ARBA00022527"/>
    </source>
</evidence>
<dbReference type="AlphaFoldDB" id="A0A067NDK0"/>
<evidence type="ECO:0000313" key="9">
    <source>
        <dbReference type="Proteomes" id="UP000027195"/>
    </source>
</evidence>
<keyword evidence="2" id="KW-0723">Serine/threonine-protein kinase</keyword>
<dbReference type="HOGENOM" id="CLU_1763310_0_0_1"/>
<dbReference type="GO" id="GO:0035556">
    <property type="term" value="P:intracellular signal transduction"/>
    <property type="evidence" value="ECO:0007669"/>
    <property type="project" value="TreeGrafter"/>
</dbReference>
<keyword evidence="3" id="KW-0808">Transferase</keyword>
<accession>A0A067NDK0</accession>
<feature type="non-terminal residue" evidence="8">
    <location>
        <position position="132"/>
    </location>
</feature>
<keyword evidence="5" id="KW-0418">Kinase</keyword>
<evidence type="ECO:0000313" key="8">
    <source>
        <dbReference type="EMBL" id="KDQ21821.1"/>
    </source>
</evidence>
<dbReference type="OrthoDB" id="541276at2759"/>
<protein>
    <recommendedName>
        <fullName evidence="7">Protein kinase domain-containing protein</fullName>
    </recommendedName>
</protein>
<feature type="domain" description="Protein kinase" evidence="7">
    <location>
        <begin position="1"/>
        <end position="132"/>
    </location>
</feature>
<dbReference type="STRING" id="930990.A0A067NDK0"/>
<organism evidence="8 9">
    <name type="scientific">Botryobasidium botryosum (strain FD-172 SS1)</name>
    <dbReference type="NCBI Taxonomy" id="930990"/>
    <lineage>
        <taxon>Eukaryota</taxon>
        <taxon>Fungi</taxon>
        <taxon>Dikarya</taxon>
        <taxon>Basidiomycota</taxon>
        <taxon>Agaricomycotina</taxon>
        <taxon>Agaricomycetes</taxon>
        <taxon>Cantharellales</taxon>
        <taxon>Botryobasidiaceae</taxon>
        <taxon>Botryobasidium</taxon>
    </lineage>
</organism>
<dbReference type="PANTHER" id="PTHR24346">
    <property type="entry name" value="MAP/MICROTUBULE AFFINITY-REGULATING KINASE"/>
    <property type="match status" value="1"/>
</dbReference>
<dbReference type="GO" id="GO:0004674">
    <property type="term" value="F:protein serine/threonine kinase activity"/>
    <property type="evidence" value="ECO:0007669"/>
    <property type="project" value="UniProtKB-KW"/>
</dbReference>
<dbReference type="Pfam" id="PF00069">
    <property type="entry name" value="Pkinase"/>
    <property type="match status" value="1"/>
</dbReference>
<dbReference type="Gene3D" id="1.10.510.10">
    <property type="entry name" value="Transferase(Phosphotransferase) domain 1"/>
    <property type="match status" value="1"/>
</dbReference>
<dbReference type="InParanoid" id="A0A067NDK0"/>
<comment type="similarity">
    <text evidence="1">Belongs to the protein kinase superfamily. CAMK Ser/Thr protein kinase family. NIM1 subfamily.</text>
</comment>
<evidence type="ECO:0000259" key="7">
    <source>
        <dbReference type="PROSITE" id="PS50011"/>
    </source>
</evidence>
<dbReference type="InterPro" id="IPR008271">
    <property type="entry name" value="Ser/Thr_kinase_AS"/>
</dbReference>
<dbReference type="PANTHER" id="PTHR24346:SF82">
    <property type="entry name" value="KP78A-RELATED"/>
    <property type="match status" value="1"/>
</dbReference>
<gene>
    <name evidence="8" type="ORF">BOTBODRAFT_82894</name>
</gene>
<keyword evidence="4" id="KW-0547">Nucleotide-binding</keyword>
<keyword evidence="9" id="KW-1185">Reference proteome</keyword>
<keyword evidence="6" id="KW-0067">ATP-binding</keyword>
<evidence type="ECO:0000256" key="3">
    <source>
        <dbReference type="ARBA" id="ARBA00022679"/>
    </source>
</evidence>
<dbReference type="GO" id="GO:0005737">
    <property type="term" value="C:cytoplasm"/>
    <property type="evidence" value="ECO:0007669"/>
    <property type="project" value="TreeGrafter"/>
</dbReference>
<evidence type="ECO:0000256" key="1">
    <source>
        <dbReference type="ARBA" id="ARBA00010791"/>
    </source>
</evidence>
<dbReference type="Proteomes" id="UP000027195">
    <property type="component" value="Unassembled WGS sequence"/>
</dbReference>
<dbReference type="GO" id="GO:0005524">
    <property type="term" value="F:ATP binding"/>
    <property type="evidence" value="ECO:0007669"/>
    <property type="project" value="UniProtKB-KW"/>
</dbReference>
<name>A0A067NDK0_BOTB1</name>
<feature type="non-terminal residue" evidence="8">
    <location>
        <position position="1"/>
    </location>
</feature>
<evidence type="ECO:0000256" key="6">
    <source>
        <dbReference type="ARBA" id="ARBA00022840"/>
    </source>
</evidence>
<evidence type="ECO:0000256" key="5">
    <source>
        <dbReference type="ARBA" id="ARBA00022777"/>
    </source>
</evidence>
<reference evidence="9" key="1">
    <citation type="journal article" date="2014" name="Proc. Natl. Acad. Sci. U.S.A.">
        <title>Extensive sampling of basidiomycete genomes demonstrates inadequacy of the white-rot/brown-rot paradigm for wood decay fungi.</title>
        <authorList>
            <person name="Riley R."/>
            <person name="Salamov A.A."/>
            <person name="Brown D.W."/>
            <person name="Nagy L.G."/>
            <person name="Floudas D."/>
            <person name="Held B.W."/>
            <person name="Levasseur A."/>
            <person name="Lombard V."/>
            <person name="Morin E."/>
            <person name="Otillar R."/>
            <person name="Lindquist E.A."/>
            <person name="Sun H."/>
            <person name="LaButti K.M."/>
            <person name="Schmutz J."/>
            <person name="Jabbour D."/>
            <person name="Luo H."/>
            <person name="Baker S.E."/>
            <person name="Pisabarro A.G."/>
            <person name="Walton J.D."/>
            <person name="Blanchette R.A."/>
            <person name="Henrissat B."/>
            <person name="Martin F."/>
            <person name="Cullen D."/>
            <person name="Hibbett D.S."/>
            <person name="Grigoriev I.V."/>
        </authorList>
    </citation>
    <scope>NUCLEOTIDE SEQUENCE [LARGE SCALE GENOMIC DNA]</scope>
    <source>
        <strain evidence="9">FD-172 SS1</strain>
    </source>
</reference>
<evidence type="ECO:0000256" key="4">
    <source>
        <dbReference type="ARBA" id="ARBA00022741"/>
    </source>
</evidence>
<dbReference type="InterPro" id="IPR011009">
    <property type="entry name" value="Kinase-like_dom_sf"/>
</dbReference>
<dbReference type="InterPro" id="IPR000719">
    <property type="entry name" value="Prot_kinase_dom"/>
</dbReference>
<sequence length="132" mass="14511">IHQSLPVHPNVVTLYRTLETSSFLFLALCNSAISITPPTPSLLCSSQLLSHSRLRLIASMFGQMCDAVHSCHRHGVSHRDIKPENFIVTDGYVPTASGRYERRVVVKLSDFGLATTDEESADMDCGSAPYMS</sequence>
<dbReference type="PROSITE" id="PS00108">
    <property type="entry name" value="PROTEIN_KINASE_ST"/>
    <property type="match status" value="1"/>
</dbReference>
<dbReference type="PROSITE" id="PS50011">
    <property type="entry name" value="PROTEIN_KINASE_DOM"/>
    <property type="match status" value="1"/>
</dbReference>
<dbReference type="EMBL" id="KL198016">
    <property type="protein sequence ID" value="KDQ21821.1"/>
    <property type="molecule type" value="Genomic_DNA"/>
</dbReference>